<gene>
    <name evidence="2" type="ordered locus">PH0872</name>
</gene>
<dbReference type="EnsemblBacteria" id="BAA29966">
    <property type="protein sequence ID" value="BAA29966"/>
    <property type="gene ID" value="BAA29966"/>
</dbReference>
<organism evidence="2 3">
    <name type="scientific">Pyrococcus horikoshii (strain ATCC 700860 / DSM 12428 / JCM 9974 / NBRC 100139 / OT-3)</name>
    <dbReference type="NCBI Taxonomy" id="70601"/>
    <lineage>
        <taxon>Archaea</taxon>
        <taxon>Methanobacteriati</taxon>
        <taxon>Methanobacteriota</taxon>
        <taxon>Thermococci</taxon>
        <taxon>Thermococcales</taxon>
        <taxon>Thermococcaceae</taxon>
        <taxon>Pyrococcus</taxon>
    </lineage>
</organism>
<dbReference type="AlphaFoldDB" id="O58602"/>
<evidence type="ECO:0000313" key="3">
    <source>
        <dbReference type="Proteomes" id="UP000000752"/>
    </source>
</evidence>
<name>O58602_PYRHO</name>
<dbReference type="InterPro" id="IPR007505">
    <property type="entry name" value="PDDEXK_7"/>
</dbReference>
<dbReference type="RefSeq" id="WP_010884965.1">
    <property type="nucleotide sequence ID" value="NC_000961.1"/>
</dbReference>
<reference evidence="2 3" key="1">
    <citation type="journal article" date="1998" name="DNA Res.">
        <title>Complete sequence and gene organization of the genome of a hyper-thermophilic archaebacterium, Pyrococcus horikoshii OT3.</title>
        <authorList>
            <person name="Kawarabayasi Y."/>
            <person name="Sawada M."/>
            <person name="Horikawa H."/>
            <person name="Haikawa Y."/>
            <person name="Hino Y."/>
            <person name="Yamamoto S."/>
            <person name="Sekine M."/>
            <person name="Baba S."/>
            <person name="Kosugi H."/>
            <person name="Hosoyama A."/>
            <person name="Nagai Y."/>
            <person name="Sakai M."/>
            <person name="Ogura K."/>
            <person name="Otuka R."/>
            <person name="Nakazawa H."/>
            <person name="Takamiya M."/>
            <person name="Ohfuku Y."/>
            <person name="Funahashi T."/>
            <person name="Tanaka T."/>
            <person name="Kudoh Y."/>
            <person name="Yamazaki J."/>
            <person name="Kushida N."/>
            <person name="Oguchi A."/>
            <person name="Aoki K."/>
            <person name="Nakamura Y."/>
            <person name="Robb T.F."/>
            <person name="Horikoshi K."/>
            <person name="Masuchi Y."/>
            <person name="Shizuya H."/>
            <person name="Kikuchi H."/>
        </authorList>
    </citation>
    <scope>NUCLEOTIDE SEQUENCE [LARGE SCALE GENOMIC DNA]</scope>
    <source>
        <strain evidence="3">ATCC 700860 / DSM 12428 / JCM 9974 / NBRC 100139 / OT-3</strain>
    </source>
</reference>
<evidence type="ECO:0000313" key="2">
    <source>
        <dbReference type="EMBL" id="BAA29966.1"/>
    </source>
</evidence>
<accession>O58602</accession>
<dbReference type="InterPro" id="IPR018633">
    <property type="entry name" value="DUF2357"/>
</dbReference>
<dbReference type="Pfam" id="PF09823">
    <property type="entry name" value="DUF2357"/>
    <property type="match status" value="1"/>
</dbReference>
<keyword evidence="3" id="KW-1185">Reference proteome</keyword>
<dbReference type="EMBL" id="BA000001">
    <property type="protein sequence ID" value="BAA29966.1"/>
    <property type="molecule type" value="Genomic_DNA"/>
</dbReference>
<evidence type="ECO:0000259" key="1">
    <source>
        <dbReference type="Pfam" id="PF09823"/>
    </source>
</evidence>
<sequence>MEKFKLEGEYKVKDNLYYFFEWSEYRIIGKEKFKIRIGNQDVKVERYGDLHVARFSFKNYIGKTKIEILTKDKTIVLEGEVLSKKVPRIYGIKEDNLETIIKAHRKFYEALVKELWKISSTLPFSVNAPTSFGTVESNRPMNELFAYYYLRSNRERILGAFETLMKFIKRKLVVKEELVDVWEADDVNPDAILWMTQHPEYLTPGRKFSPTKVLAFRKYESFDTPENRFAKYFLDLLIEWGERAQRNVGGVRDIIEDLRFLRSDPLWEEVGKMKIFPYTSQTLLKGEGYRELLGLYQEFVVRMPFFAKLREAIDNRDIARLYEYWVFFKLVKELEKILGEKNVRITIEPARGLSEEGNVYAEFKGKWRLYYNRKLRPRKFSYSVSLKPDFSLFREGKVVGVFDAKFKLELVDVDRFADEDKEMEENPSIETWAKLEDIYKMHTYRDALRCKFAVVLYPGSKSVFFDAKRGKIDGVSLAEIIGKEGIGYLSFIPGGEEDEY</sequence>
<dbReference type="GeneID" id="1443200"/>
<proteinExistence type="predicted"/>
<feature type="domain" description="DUF2357" evidence="1">
    <location>
        <begin position="108"/>
        <end position="296"/>
    </location>
</feature>
<dbReference type="PIR" id="H71075">
    <property type="entry name" value="H71075"/>
</dbReference>
<dbReference type="Proteomes" id="UP000000752">
    <property type="component" value="Chromosome"/>
</dbReference>
<dbReference type="KEGG" id="pho:PH0872"/>
<protein>
    <recommendedName>
        <fullName evidence="1">DUF2357 domain-containing protein</fullName>
    </recommendedName>
</protein>
<dbReference type="Pfam" id="PF04411">
    <property type="entry name" value="PDDEXK_7"/>
    <property type="match status" value="1"/>
</dbReference>
<dbReference type="eggNOG" id="arCOG06467">
    <property type="taxonomic scope" value="Archaea"/>
</dbReference>